<keyword evidence="2" id="KW-0539">Nucleus</keyword>
<dbReference type="InterPro" id="IPR051219">
    <property type="entry name" value="Heterochromatin_chromo-domain"/>
</dbReference>
<dbReference type="PRINTS" id="PR00504">
    <property type="entry name" value="CHROMODOMAIN"/>
</dbReference>
<sequence>MKIIVVAPPNHVAVDSQDLSQDSDVYAVEKIAKKRQHNGKVQYLVKWAGFPASQSTWEPEEHILDARLLEEFHRETK</sequence>
<gene>
    <name evidence="4" type="ORF">P5673_032481</name>
</gene>
<dbReference type="InterPro" id="IPR023780">
    <property type="entry name" value="Chromo_domain"/>
</dbReference>
<dbReference type="AlphaFoldDB" id="A0AAD9URW5"/>
<keyword evidence="5" id="KW-1185">Reference proteome</keyword>
<comment type="subcellular location">
    <subcellularLocation>
        <location evidence="1">Nucleus</location>
    </subcellularLocation>
</comment>
<proteinExistence type="predicted"/>
<dbReference type="Pfam" id="PF00385">
    <property type="entry name" value="Chromo"/>
    <property type="match status" value="1"/>
</dbReference>
<dbReference type="Gene3D" id="2.40.50.40">
    <property type="match status" value="1"/>
</dbReference>
<dbReference type="InterPro" id="IPR023779">
    <property type="entry name" value="Chromodomain_CS"/>
</dbReference>
<dbReference type="InterPro" id="IPR000953">
    <property type="entry name" value="Chromo/chromo_shadow_dom"/>
</dbReference>
<dbReference type="GO" id="GO:0005634">
    <property type="term" value="C:nucleus"/>
    <property type="evidence" value="ECO:0007669"/>
    <property type="project" value="UniProtKB-SubCell"/>
</dbReference>
<dbReference type="Proteomes" id="UP001249851">
    <property type="component" value="Unassembled WGS sequence"/>
</dbReference>
<name>A0AAD9URW5_ACRCE</name>
<dbReference type="PROSITE" id="PS00598">
    <property type="entry name" value="CHROMO_1"/>
    <property type="match status" value="1"/>
</dbReference>
<reference evidence="4" key="2">
    <citation type="journal article" date="2023" name="Science">
        <title>Genomic signatures of disease resistance in endangered staghorn corals.</title>
        <authorList>
            <person name="Vollmer S.V."/>
            <person name="Selwyn J.D."/>
            <person name="Despard B.A."/>
            <person name="Roesel C.L."/>
        </authorList>
    </citation>
    <scope>NUCLEOTIDE SEQUENCE</scope>
    <source>
        <strain evidence="4">K2</strain>
    </source>
</reference>
<dbReference type="PROSITE" id="PS50013">
    <property type="entry name" value="CHROMO_2"/>
    <property type="match status" value="1"/>
</dbReference>
<protein>
    <submittedName>
        <fullName evidence="4">Chromobox protein-like protein 7</fullName>
    </submittedName>
</protein>
<dbReference type="SUPFAM" id="SSF54160">
    <property type="entry name" value="Chromo domain-like"/>
    <property type="match status" value="1"/>
</dbReference>
<organism evidence="4 5">
    <name type="scientific">Acropora cervicornis</name>
    <name type="common">Staghorn coral</name>
    <dbReference type="NCBI Taxonomy" id="6130"/>
    <lineage>
        <taxon>Eukaryota</taxon>
        <taxon>Metazoa</taxon>
        <taxon>Cnidaria</taxon>
        <taxon>Anthozoa</taxon>
        <taxon>Hexacorallia</taxon>
        <taxon>Scleractinia</taxon>
        <taxon>Astrocoeniina</taxon>
        <taxon>Acroporidae</taxon>
        <taxon>Acropora</taxon>
    </lineage>
</organism>
<dbReference type="CDD" id="cd18627">
    <property type="entry name" value="CD_polycomb_like"/>
    <property type="match status" value="1"/>
</dbReference>
<dbReference type="SMART" id="SM00298">
    <property type="entry name" value="CHROMO"/>
    <property type="match status" value="1"/>
</dbReference>
<dbReference type="PANTHER" id="PTHR22812">
    <property type="entry name" value="CHROMOBOX PROTEIN"/>
    <property type="match status" value="1"/>
</dbReference>
<dbReference type="InterPro" id="IPR016197">
    <property type="entry name" value="Chromo-like_dom_sf"/>
</dbReference>
<evidence type="ECO:0000256" key="2">
    <source>
        <dbReference type="ARBA" id="ARBA00023242"/>
    </source>
</evidence>
<evidence type="ECO:0000256" key="1">
    <source>
        <dbReference type="ARBA" id="ARBA00004123"/>
    </source>
</evidence>
<accession>A0AAD9URW5</accession>
<feature type="domain" description="Chromo" evidence="3">
    <location>
        <begin position="26"/>
        <end position="77"/>
    </location>
</feature>
<reference evidence="4" key="1">
    <citation type="journal article" date="2023" name="G3 (Bethesda)">
        <title>Whole genome assembly and annotation of the endangered Caribbean coral Acropora cervicornis.</title>
        <authorList>
            <person name="Selwyn J.D."/>
            <person name="Vollmer S.V."/>
        </authorList>
    </citation>
    <scope>NUCLEOTIDE SEQUENCE</scope>
    <source>
        <strain evidence="4">K2</strain>
    </source>
</reference>
<comment type="caution">
    <text evidence="4">The sequence shown here is derived from an EMBL/GenBank/DDBJ whole genome shotgun (WGS) entry which is preliminary data.</text>
</comment>
<evidence type="ECO:0000259" key="3">
    <source>
        <dbReference type="PROSITE" id="PS50013"/>
    </source>
</evidence>
<dbReference type="InterPro" id="IPR017984">
    <property type="entry name" value="Chromo_dom_subgr"/>
</dbReference>
<dbReference type="EMBL" id="JARQWQ010000180">
    <property type="protein sequence ID" value="KAK2547520.1"/>
    <property type="molecule type" value="Genomic_DNA"/>
</dbReference>
<evidence type="ECO:0000313" key="4">
    <source>
        <dbReference type="EMBL" id="KAK2547520.1"/>
    </source>
</evidence>
<evidence type="ECO:0000313" key="5">
    <source>
        <dbReference type="Proteomes" id="UP001249851"/>
    </source>
</evidence>